<feature type="region of interest" description="Disordered" evidence="1">
    <location>
        <begin position="1"/>
        <end position="20"/>
    </location>
</feature>
<dbReference type="Pfam" id="PF10557">
    <property type="entry name" value="Cullin_Nedd8"/>
    <property type="match status" value="1"/>
</dbReference>
<organism evidence="3 4">
    <name type="scientific">Sphaeroforma arctica JP610</name>
    <dbReference type="NCBI Taxonomy" id="667725"/>
    <lineage>
        <taxon>Eukaryota</taxon>
        <taxon>Ichthyosporea</taxon>
        <taxon>Ichthyophonida</taxon>
        <taxon>Sphaeroforma</taxon>
    </lineage>
</organism>
<dbReference type="SUPFAM" id="SSF46785">
    <property type="entry name" value="Winged helix' DNA-binding domain"/>
    <property type="match status" value="1"/>
</dbReference>
<evidence type="ECO:0000313" key="4">
    <source>
        <dbReference type="Proteomes" id="UP000054560"/>
    </source>
</evidence>
<evidence type="ECO:0000259" key="2">
    <source>
        <dbReference type="SMART" id="SM00884"/>
    </source>
</evidence>
<accession>A0A0L0FCM2</accession>
<sequence>TAPSKESGSACEKTRADVNESRKHMVDAAVVRVMKSRKTLSHSDLVRDVIQALHGESY</sequence>
<dbReference type="GeneID" id="25914129"/>
<dbReference type="EMBL" id="KQ245112">
    <property type="protein sequence ID" value="KNC73818.1"/>
    <property type="molecule type" value="Genomic_DNA"/>
</dbReference>
<evidence type="ECO:0000313" key="3">
    <source>
        <dbReference type="EMBL" id="KNC73818.1"/>
    </source>
</evidence>
<gene>
    <name evidence="3" type="ORF">SARC_13625</name>
</gene>
<dbReference type="Proteomes" id="UP000054560">
    <property type="component" value="Unassembled WGS sequence"/>
</dbReference>
<dbReference type="InterPro" id="IPR036388">
    <property type="entry name" value="WH-like_DNA-bd_sf"/>
</dbReference>
<dbReference type="OrthoDB" id="27073at2759"/>
<proteinExistence type="predicted"/>
<dbReference type="AlphaFoldDB" id="A0A0L0FCM2"/>
<feature type="non-terminal residue" evidence="3">
    <location>
        <position position="1"/>
    </location>
</feature>
<dbReference type="InterPro" id="IPR036390">
    <property type="entry name" value="WH_DNA-bd_sf"/>
</dbReference>
<name>A0A0L0FCM2_9EUKA</name>
<keyword evidence="4" id="KW-1185">Reference proteome</keyword>
<reference evidence="3 4" key="1">
    <citation type="submission" date="2011-02" db="EMBL/GenBank/DDBJ databases">
        <title>The Genome Sequence of Sphaeroforma arctica JP610.</title>
        <authorList>
            <consortium name="The Broad Institute Genome Sequencing Platform"/>
            <person name="Russ C."/>
            <person name="Cuomo C."/>
            <person name="Young S.K."/>
            <person name="Zeng Q."/>
            <person name="Gargeya S."/>
            <person name="Alvarado L."/>
            <person name="Berlin A."/>
            <person name="Chapman S.B."/>
            <person name="Chen Z."/>
            <person name="Freedman E."/>
            <person name="Gellesch M."/>
            <person name="Goldberg J."/>
            <person name="Griggs A."/>
            <person name="Gujja S."/>
            <person name="Heilman E."/>
            <person name="Heiman D."/>
            <person name="Howarth C."/>
            <person name="Mehta T."/>
            <person name="Neiman D."/>
            <person name="Pearson M."/>
            <person name="Roberts A."/>
            <person name="Saif S."/>
            <person name="Shea T."/>
            <person name="Shenoy N."/>
            <person name="Sisk P."/>
            <person name="Stolte C."/>
            <person name="Sykes S."/>
            <person name="White J."/>
            <person name="Yandava C."/>
            <person name="Burger G."/>
            <person name="Gray M.W."/>
            <person name="Holland P.W.H."/>
            <person name="King N."/>
            <person name="Lang F.B.F."/>
            <person name="Roger A.J."/>
            <person name="Ruiz-Trillo I."/>
            <person name="Haas B."/>
            <person name="Nusbaum C."/>
            <person name="Birren B."/>
        </authorList>
    </citation>
    <scope>NUCLEOTIDE SEQUENCE [LARGE SCALE GENOMIC DNA]</scope>
    <source>
        <strain evidence="3 4">JP610</strain>
    </source>
</reference>
<evidence type="ECO:0000256" key="1">
    <source>
        <dbReference type="SAM" id="MobiDB-lite"/>
    </source>
</evidence>
<protein>
    <recommendedName>
        <fullName evidence="2">Cullin neddylation domain-containing protein</fullName>
    </recommendedName>
</protein>
<feature type="domain" description="Cullin neddylation" evidence="2">
    <location>
        <begin position="18"/>
        <end position="58"/>
    </location>
</feature>
<dbReference type="RefSeq" id="XP_014147720.1">
    <property type="nucleotide sequence ID" value="XM_014292245.1"/>
</dbReference>
<dbReference type="Gene3D" id="1.10.10.10">
    <property type="entry name" value="Winged helix-like DNA-binding domain superfamily/Winged helix DNA-binding domain"/>
    <property type="match status" value="1"/>
</dbReference>
<dbReference type="InterPro" id="IPR019559">
    <property type="entry name" value="Cullin_neddylation_domain"/>
</dbReference>
<dbReference type="SMART" id="SM00884">
    <property type="entry name" value="Cullin_Nedd8"/>
    <property type="match status" value="1"/>
</dbReference>